<keyword evidence="9 15" id="KW-0479">Metal-binding</keyword>
<keyword evidence="11 15" id="KW-0547">Nucleotide-binding</keyword>
<dbReference type="InterPro" id="IPR000836">
    <property type="entry name" value="PRTase_dom"/>
</dbReference>
<accession>A0A0F6W2V4</accession>
<reference evidence="17 18" key="1">
    <citation type="submission" date="2015-03" db="EMBL/GenBank/DDBJ databases">
        <title>Genome assembly of Sandaracinus amylolyticus DSM 53668.</title>
        <authorList>
            <person name="Sharma G."/>
            <person name="Subramanian S."/>
        </authorList>
    </citation>
    <scope>NUCLEOTIDE SEQUENCE [LARGE SCALE GENOMIC DNA]</scope>
    <source>
        <strain evidence="17 18">DSM 53668</strain>
    </source>
</reference>
<dbReference type="SUPFAM" id="SSF53271">
    <property type="entry name" value="PRTase-like"/>
    <property type="match status" value="1"/>
</dbReference>
<keyword evidence="18" id="KW-1185">Reference proteome</keyword>
<dbReference type="EMBL" id="CP011125">
    <property type="protein sequence ID" value="AKF06030.1"/>
    <property type="molecule type" value="Genomic_DNA"/>
</dbReference>
<dbReference type="GO" id="GO:0004422">
    <property type="term" value="F:hypoxanthine phosphoribosyltransferase activity"/>
    <property type="evidence" value="ECO:0007669"/>
    <property type="project" value="InterPro"/>
</dbReference>
<dbReference type="GO" id="GO:0000287">
    <property type="term" value="F:magnesium ion binding"/>
    <property type="evidence" value="ECO:0007669"/>
    <property type="project" value="TreeGrafter"/>
</dbReference>
<dbReference type="GO" id="GO:0006166">
    <property type="term" value="P:purine ribonucleoside salvage"/>
    <property type="evidence" value="ECO:0007669"/>
    <property type="project" value="UniProtKB-KW"/>
</dbReference>
<dbReference type="GO" id="GO:0005829">
    <property type="term" value="C:cytosol"/>
    <property type="evidence" value="ECO:0007669"/>
    <property type="project" value="TreeGrafter"/>
</dbReference>
<dbReference type="STRING" id="927083.DB32_003179"/>
<proteinExistence type="inferred from homology"/>
<evidence type="ECO:0000313" key="18">
    <source>
        <dbReference type="Proteomes" id="UP000034883"/>
    </source>
</evidence>
<evidence type="ECO:0000256" key="14">
    <source>
        <dbReference type="ARBA" id="ARBA00049402"/>
    </source>
</evidence>
<gene>
    <name evidence="17" type="ORF">DB32_003179</name>
</gene>
<dbReference type="UniPathway" id="UPA00591">
    <property type="reaction ID" value="UER00648"/>
</dbReference>
<evidence type="ECO:0000256" key="3">
    <source>
        <dbReference type="ARBA" id="ARBA00004669"/>
    </source>
</evidence>
<keyword evidence="6 15" id="KW-0963">Cytoplasm</keyword>
<comment type="pathway">
    <text evidence="3 15">Purine metabolism; IMP biosynthesis via salvage pathway; IMP from hypoxanthine: step 1/1.</text>
</comment>
<dbReference type="Proteomes" id="UP000034883">
    <property type="component" value="Chromosome"/>
</dbReference>
<dbReference type="Gene3D" id="3.40.50.2020">
    <property type="match status" value="1"/>
</dbReference>
<comment type="catalytic activity">
    <reaction evidence="13">
        <text>GMP + diphosphate = guanine + 5-phospho-alpha-D-ribose 1-diphosphate</text>
        <dbReference type="Rhea" id="RHEA:25424"/>
        <dbReference type="ChEBI" id="CHEBI:16235"/>
        <dbReference type="ChEBI" id="CHEBI:33019"/>
        <dbReference type="ChEBI" id="CHEBI:58017"/>
        <dbReference type="ChEBI" id="CHEBI:58115"/>
        <dbReference type="EC" id="2.4.2.8"/>
    </reaction>
    <physiologicalReaction direction="right-to-left" evidence="13">
        <dbReference type="Rhea" id="RHEA:25426"/>
    </physiologicalReaction>
</comment>
<dbReference type="RefSeq" id="WP_053233242.1">
    <property type="nucleotide sequence ID" value="NZ_CP011125.1"/>
</dbReference>
<comment type="catalytic activity">
    <reaction evidence="14">
        <text>IMP + diphosphate = hypoxanthine + 5-phospho-alpha-D-ribose 1-diphosphate</text>
        <dbReference type="Rhea" id="RHEA:17973"/>
        <dbReference type="ChEBI" id="CHEBI:17368"/>
        <dbReference type="ChEBI" id="CHEBI:33019"/>
        <dbReference type="ChEBI" id="CHEBI:58017"/>
        <dbReference type="ChEBI" id="CHEBI:58053"/>
        <dbReference type="EC" id="2.4.2.8"/>
    </reaction>
    <physiologicalReaction direction="right-to-left" evidence="14">
        <dbReference type="Rhea" id="RHEA:17975"/>
    </physiologicalReaction>
</comment>
<feature type="domain" description="Phosphoribosyltransferase" evidence="16">
    <location>
        <begin position="13"/>
        <end position="156"/>
    </location>
</feature>
<evidence type="ECO:0000313" key="17">
    <source>
        <dbReference type="EMBL" id="AKF06030.1"/>
    </source>
</evidence>
<evidence type="ECO:0000256" key="4">
    <source>
        <dbReference type="ARBA" id="ARBA00008391"/>
    </source>
</evidence>
<dbReference type="FunFam" id="3.40.50.2020:FF:000006">
    <property type="entry name" value="Hypoxanthine phosphoribosyltransferase"/>
    <property type="match status" value="1"/>
</dbReference>
<dbReference type="AlphaFoldDB" id="A0A0F6W2V4"/>
<evidence type="ECO:0000256" key="1">
    <source>
        <dbReference type="ARBA" id="ARBA00001946"/>
    </source>
</evidence>
<dbReference type="PANTHER" id="PTHR43340:SF1">
    <property type="entry name" value="HYPOXANTHINE PHOSPHORIBOSYLTRANSFERASE"/>
    <property type="match status" value="1"/>
</dbReference>
<dbReference type="KEGG" id="samy:DB32_003179"/>
<organism evidence="17 18">
    <name type="scientific">Sandaracinus amylolyticus</name>
    <dbReference type="NCBI Taxonomy" id="927083"/>
    <lineage>
        <taxon>Bacteria</taxon>
        <taxon>Pseudomonadati</taxon>
        <taxon>Myxococcota</taxon>
        <taxon>Polyangia</taxon>
        <taxon>Polyangiales</taxon>
        <taxon>Sandaracinaceae</taxon>
        <taxon>Sandaracinus</taxon>
    </lineage>
</organism>
<dbReference type="OrthoDB" id="9802824at2"/>
<evidence type="ECO:0000256" key="7">
    <source>
        <dbReference type="ARBA" id="ARBA00022676"/>
    </source>
</evidence>
<dbReference type="EC" id="2.4.2.8" evidence="5 15"/>
<evidence type="ECO:0000256" key="5">
    <source>
        <dbReference type="ARBA" id="ARBA00011895"/>
    </source>
</evidence>
<dbReference type="NCBIfam" id="TIGR01203">
    <property type="entry name" value="HGPRTase"/>
    <property type="match status" value="1"/>
</dbReference>
<keyword evidence="7 15" id="KW-0328">Glycosyltransferase</keyword>
<comment type="subcellular location">
    <subcellularLocation>
        <location evidence="2 15">Cytoplasm</location>
    </subcellularLocation>
</comment>
<dbReference type="InterPro" id="IPR050408">
    <property type="entry name" value="HGPRT"/>
</dbReference>
<evidence type="ECO:0000256" key="13">
    <source>
        <dbReference type="ARBA" id="ARBA00048811"/>
    </source>
</evidence>
<dbReference type="Pfam" id="PF00156">
    <property type="entry name" value="Pribosyltran"/>
    <property type="match status" value="1"/>
</dbReference>
<evidence type="ECO:0000256" key="15">
    <source>
        <dbReference type="RuleBase" id="RU364099"/>
    </source>
</evidence>
<dbReference type="InterPro" id="IPR005904">
    <property type="entry name" value="Hxn_phspho_trans"/>
</dbReference>
<name>A0A0F6W2V4_9BACT</name>
<sequence>MDKIRTLIDETTLAAKVKELGRKITERHRGHEVVLVPVLKGSFVFAADLARQIDLPVTIEFLGCRSYEGTESSGVVQITYDLTKPIEGKHVIIVEDIVDTGLTMTYLLENLETRRPASLELCSLLHKPARTRVPVDIHYLGFTIDDVFVVGYGLDYAERFRNVPFIGVLEQGAAAASKG</sequence>
<keyword evidence="12 15" id="KW-0460">Magnesium</keyword>
<evidence type="ECO:0000256" key="9">
    <source>
        <dbReference type="ARBA" id="ARBA00022723"/>
    </source>
</evidence>
<dbReference type="InterPro" id="IPR029057">
    <property type="entry name" value="PRTase-like"/>
</dbReference>
<evidence type="ECO:0000259" key="16">
    <source>
        <dbReference type="Pfam" id="PF00156"/>
    </source>
</evidence>
<evidence type="ECO:0000256" key="6">
    <source>
        <dbReference type="ARBA" id="ARBA00022490"/>
    </source>
</evidence>
<protein>
    <recommendedName>
        <fullName evidence="5 15">Hypoxanthine phosphoribosyltransferase</fullName>
        <ecNumber evidence="5 15">2.4.2.8</ecNumber>
    </recommendedName>
</protein>
<dbReference type="GO" id="GO:0000166">
    <property type="term" value="F:nucleotide binding"/>
    <property type="evidence" value="ECO:0007669"/>
    <property type="project" value="UniProtKB-KW"/>
</dbReference>
<evidence type="ECO:0000256" key="8">
    <source>
        <dbReference type="ARBA" id="ARBA00022679"/>
    </source>
</evidence>
<comment type="similarity">
    <text evidence="4 15">Belongs to the purine/pyrimidine phosphoribosyltransferase family.</text>
</comment>
<keyword evidence="8 15" id="KW-0808">Transferase</keyword>
<dbReference type="GO" id="GO:0006178">
    <property type="term" value="P:guanine salvage"/>
    <property type="evidence" value="ECO:0007669"/>
    <property type="project" value="TreeGrafter"/>
</dbReference>
<dbReference type="GO" id="GO:0046100">
    <property type="term" value="P:hypoxanthine metabolic process"/>
    <property type="evidence" value="ECO:0007669"/>
    <property type="project" value="TreeGrafter"/>
</dbReference>
<keyword evidence="10 15" id="KW-0660">Purine salvage</keyword>
<evidence type="ECO:0000256" key="12">
    <source>
        <dbReference type="ARBA" id="ARBA00022842"/>
    </source>
</evidence>
<dbReference type="GO" id="GO:0052657">
    <property type="term" value="F:guanine phosphoribosyltransferase activity"/>
    <property type="evidence" value="ECO:0007669"/>
    <property type="project" value="UniProtKB-ARBA"/>
</dbReference>
<evidence type="ECO:0000256" key="2">
    <source>
        <dbReference type="ARBA" id="ARBA00004496"/>
    </source>
</evidence>
<comment type="cofactor">
    <cofactor evidence="1 15">
        <name>Mg(2+)</name>
        <dbReference type="ChEBI" id="CHEBI:18420"/>
    </cofactor>
</comment>
<dbReference type="CDD" id="cd06223">
    <property type="entry name" value="PRTases_typeI"/>
    <property type="match status" value="1"/>
</dbReference>
<evidence type="ECO:0000256" key="10">
    <source>
        <dbReference type="ARBA" id="ARBA00022726"/>
    </source>
</evidence>
<dbReference type="GO" id="GO:0032263">
    <property type="term" value="P:GMP salvage"/>
    <property type="evidence" value="ECO:0007669"/>
    <property type="project" value="TreeGrafter"/>
</dbReference>
<evidence type="ECO:0000256" key="11">
    <source>
        <dbReference type="ARBA" id="ARBA00022741"/>
    </source>
</evidence>
<dbReference type="PANTHER" id="PTHR43340">
    <property type="entry name" value="HYPOXANTHINE-GUANINE PHOSPHORIBOSYLTRANSFERASE"/>
    <property type="match status" value="1"/>
</dbReference>
<dbReference type="GO" id="GO:0032264">
    <property type="term" value="P:IMP salvage"/>
    <property type="evidence" value="ECO:0007669"/>
    <property type="project" value="UniProtKB-UniPathway"/>
</dbReference>